<name>A0A0S4QY80_9ACTN</name>
<sequence>MSWTWRYEAEDGSVVAVDGANGSESFTSQGDAETWIGELWRDLLDKGVTQVSLMESGTRVYGPMSLRPVT</sequence>
<evidence type="ECO:0000313" key="1">
    <source>
        <dbReference type="EMBL" id="CUU60095.1"/>
    </source>
</evidence>
<gene>
    <name evidence="1" type="ORF">Ga0074812_13537</name>
</gene>
<protein>
    <submittedName>
        <fullName evidence="1">Uncharacterized protein</fullName>
    </submittedName>
</protein>
<accession>A0A0S4QY80</accession>
<dbReference type="AlphaFoldDB" id="A0A0S4QY80"/>
<reference evidence="2" key="1">
    <citation type="submission" date="2015-11" db="EMBL/GenBank/DDBJ databases">
        <authorList>
            <person name="Varghese N."/>
        </authorList>
    </citation>
    <scope>NUCLEOTIDE SEQUENCE [LARGE SCALE GENOMIC DNA]</scope>
    <source>
        <strain evidence="2">DSM 45899</strain>
    </source>
</reference>
<dbReference type="EMBL" id="FAOZ01000035">
    <property type="protein sequence ID" value="CUU60095.1"/>
    <property type="molecule type" value="Genomic_DNA"/>
</dbReference>
<keyword evidence="2" id="KW-1185">Reference proteome</keyword>
<dbReference type="Proteomes" id="UP000198802">
    <property type="component" value="Unassembled WGS sequence"/>
</dbReference>
<dbReference type="RefSeq" id="WP_006544309.1">
    <property type="nucleotide sequence ID" value="NZ_FAOZ01000035.1"/>
</dbReference>
<proteinExistence type="predicted"/>
<evidence type="ECO:0000313" key="2">
    <source>
        <dbReference type="Proteomes" id="UP000198802"/>
    </source>
</evidence>
<organism evidence="1 2">
    <name type="scientific">Parafrankia irregularis</name>
    <dbReference type="NCBI Taxonomy" id="795642"/>
    <lineage>
        <taxon>Bacteria</taxon>
        <taxon>Bacillati</taxon>
        <taxon>Actinomycetota</taxon>
        <taxon>Actinomycetes</taxon>
        <taxon>Frankiales</taxon>
        <taxon>Frankiaceae</taxon>
        <taxon>Parafrankia</taxon>
    </lineage>
</organism>